<keyword evidence="2" id="KW-1185">Reference proteome</keyword>
<evidence type="ECO:0000313" key="1">
    <source>
        <dbReference type="EMBL" id="RSK43638.1"/>
    </source>
</evidence>
<comment type="caution">
    <text evidence="1">The sequence shown here is derived from an EMBL/GenBank/DDBJ whole genome shotgun (WGS) entry which is preliminary data.</text>
</comment>
<dbReference type="EMBL" id="RWIU01000003">
    <property type="protein sequence ID" value="RSK43638.1"/>
    <property type="molecule type" value="Genomic_DNA"/>
</dbReference>
<protein>
    <recommendedName>
        <fullName evidence="3">DUF4279 domain-containing protein</fullName>
    </recommendedName>
</protein>
<accession>A0A3R9ME14</accession>
<evidence type="ECO:0008006" key="3">
    <source>
        <dbReference type="Google" id="ProtNLM"/>
    </source>
</evidence>
<gene>
    <name evidence="1" type="ORF">EI293_12205</name>
</gene>
<name>A0A3R9ME14_9BACT</name>
<dbReference type="RefSeq" id="WP_125437982.1">
    <property type="nucleotide sequence ID" value="NZ_RWIU01000003.1"/>
</dbReference>
<dbReference type="Proteomes" id="UP000270291">
    <property type="component" value="Unassembled WGS sequence"/>
</dbReference>
<dbReference type="OrthoDB" id="2086634at2"/>
<reference evidence="1 2" key="1">
    <citation type="submission" date="2018-12" db="EMBL/GenBank/DDBJ databases">
        <authorList>
            <person name="Feng G."/>
            <person name="Zhu H."/>
        </authorList>
    </citation>
    <scope>NUCLEOTIDE SEQUENCE [LARGE SCALE GENOMIC DNA]</scope>
    <source>
        <strain evidence="1 2">LMG 26000</strain>
    </source>
</reference>
<organism evidence="1 2">
    <name type="scientific">Hymenobacter perfusus</name>
    <dbReference type="NCBI Taxonomy" id="1236770"/>
    <lineage>
        <taxon>Bacteria</taxon>
        <taxon>Pseudomonadati</taxon>
        <taxon>Bacteroidota</taxon>
        <taxon>Cytophagia</taxon>
        <taxon>Cytophagales</taxon>
        <taxon>Hymenobacteraceae</taxon>
        <taxon>Hymenobacter</taxon>
    </lineage>
</organism>
<proteinExistence type="predicted"/>
<sequence>MKYHRLCIGYDKPGFETFDAITQLLGVTPEPWEKHWFGPEKPDFWSYLVVSDDEAPYFDFIDVFLDLLEPKLDALLRLGVEKESISLSLTYLYTHQCALGFDAQEMLRLGRSGFGLSIDCHEEKDTAQ</sequence>
<evidence type="ECO:0000313" key="2">
    <source>
        <dbReference type="Proteomes" id="UP000270291"/>
    </source>
</evidence>
<dbReference type="AlphaFoldDB" id="A0A3R9ME14"/>